<dbReference type="AlphaFoldDB" id="A0AAV0J1Q3"/>
<organism evidence="2 3">
    <name type="scientific">Linum tenue</name>
    <dbReference type="NCBI Taxonomy" id="586396"/>
    <lineage>
        <taxon>Eukaryota</taxon>
        <taxon>Viridiplantae</taxon>
        <taxon>Streptophyta</taxon>
        <taxon>Embryophyta</taxon>
        <taxon>Tracheophyta</taxon>
        <taxon>Spermatophyta</taxon>
        <taxon>Magnoliopsida</taxon>
        <taxon>eudicotyledons</taxon>
        <taxon>Gunneridae</taxon>
        <taxon>Pentapetalae</taxon>
        <taxon>rosids</taxon>
        <taxon>fabids</taxon>
        <taxon>Malpighiales</taxon>
        <taxon>Linaceae</taxon>
        <taxon>Linum</taxon>
    </lineage>
</organism>
<feature type="region of interest" description="Disordered" evidence="1">
    <location>
        <begin position="83"/>
        <end position="113"/>
    </location>
</feature>
<accession>A0AAV0J1Q3</accession>
<feature type="non-terminal residue" evidence="2">
    <location>
        <position position="1"/>
    </location>
</feature>
<protein>
    <submittedName>
        <fullName evidence="2">Uncharacterized protein</fullName>
    </submittedName>
</protein>
<comment type="caution">
    <text evidence="2">The sequence shown here is derived from an EMBL/GenBank/DDBJ whole genome shotgun (WGS) entry which is preliminary data.</text>
</comment>
<sequence>SISTAGSSSLSPYLVTPAFRSHFSDRSDSGEQDGQVASPHRRLPQHRRRLHDSPAPPIPLYHENQVFSSSISRIQESKRVWTSGHFASSPTPSTSPTVSRFAGSSSPSRSQDTRFSFSIGRIAESKRVWSPALTRSPTASRITYSFSPFRSRDHEKPIPPGSSFDNLVHSTSHPFFVILQRS</sequence>
<evidence type="ECO:0000313" key="2">
    <source>
        <dbReference type="EMBL" id="CAI0403345.1"/>
    </source>
</evidence>
<dbReference type="Proteomes" id="UP001154282">
    <property type="component" value="Unassembled WGS sequence"/>
</dbReference>
<reference evidence="2" key="1">
    <citation type="submission" date="2022-08" db="EMBL/GenBank/DDBJ databases">
        <authorList>
            <person name="Gutierrez-Valencia J."/>
        </authorList>
    </citation>
    <scope>NUCLEOTIDE SEQUENCE</scope>
</reference>
<evidence type="ECO:0000256" key="1">
    <source>
        <dbReference type="SAM" id="MobiDB-lite"/>
    </source>
</evidence>
<feature type="compositionally biased region" description="Low complexity" evidence="1">
    <location>
        <begin position="88"/>
        <end position="110"/>
    </location>
</feature>
<feature type="region of interest" description="Disordered" evidence="1">
    <location>
        <begin position="21"/>
        <end position="64"/>
    </location>
</feature>
<proteinExistence type="predicted"/>
<keyword evidence="3" id="KW-1185">Reference proteome</keyword>
<feature type="compositionally biased region" description="Basic residues" evidence="1">
    <location>
        <begin position="39"/>
        <end position="50"/>
    </location>
</feature>
<gene>
    <name evidence="2" type="ORF">LITE_LOCUS12001</name>
</gene>
<name>A0AAV0J1Q3_9ROSI</name>
<dbReference type="EMBL" id="CAMGYJ010000004">
    <property type="protein sequence ID" value="CAI0403345.1"/>
    <property type="molecule type" value="Genomic_DNA"/>
</dbReference>
<evidence type="ECO:0000313" key="3">
    <source>
        <dbReference type="Proteomes" id="UP001154282"/>
    </source>
</evidence>